<dbReference type="InterPro" id="IPR051043">
    <property type="entry name" value="Sulfatase_Mod_Factor_Kinase"/>
</dbReference>
<accession>A0A084QWW2</accession>
<feature type="domain" description="Sulfatase-modifying factor enzyme-like" evidence="2">
    <location>
        <begin position="170"/>
        <end position="443"/>
    </location>
</feature>
<dbReference type="Gene3D" id="3.90.1580.10">
    <property type="entry name" value="paralog of FGE (formylglycine-generating enzyme)"/>
    <property type="match status" value="1"/>
</dbReference>
<evidence type="ECO:0000256" key="1">
    <source>
        <dbReference type="SAM" id="SignalP"/>
    </source>
</evidence>
<dbReference type="InterPro" id="IPR016187">
    <property type="entry name" value="CTDL_fold"/>
</dbReference>
<feature type="signal peptide" evidence="1">
    <location>
        <begin position="1"/>
        <end position="23"/>
    </location>
</feature>
<keyword evidence="1" id="KW-0732">Signal</keyword>
<dbReference type="Pfam" id="PF03781">
    <property type="entry name" value="FGE-sulfatase"/>
    <property type="match status" value="1"/>
</dbReference>
<feature type="chain" id="PRO_5001779680" description="Sulfatase-modifying factor enzyme-like domain-containing protein" evidence="1">
    <location>
        <begin position="24"/>
        <end position="445"/>
    </location>
</feature>
<name>A0A084QWW2_STAC4</name>
<evidence type="ECO:0000313" key="3">
    <source>
        <dbReference type="EMBL" id="KFA68447.1"/>
    </source>
</evidence>
<proteinExistence type="predicted"/>
<gene>
    <name evidence="3" type="ORF">S40285_09383</name>
</gene>
<dbReference type="AlphaFoldDB" id="A0A084QWW2"/>
<sequence>MYKFVTNLAVCSMLLAPMSNARAPPPTVLSIRGKLQCLVDTLRWQGAMNSTYGPVLDVASQVYRALSAVHQDSKLSDRAQVIREALDRLMVESKFFVDESSDPAYIPDPLETPEYLTASIDEWRHAIAVHSANLESPVCDLNKNKPLVRTYNVSSTDTPGTIFRDNALAPLMVIIPTGTFTAGSDEQEQTRWNVEPEKRHFELPKRQVTISRPLAFSKTEVSFAEFDTFIQLTCYKPRGGARWWDINNVTNFVFNPALTYENPGFPQTPQQPVVAITRYDAEAYASWLSGHTGATYRLPTEDEWEWAARGGATTTFFWGNDMTIANQYANTYDNTAAAVNRFSWPSNHLTDGFPHTAPVGSFKPNAFGLHDMTGNVREFMADNWLEDLSNAPRDGSPHIGPAPFPTVRGGAWNYNPKNLRLNYRSGYLSSEVATNMFGIRLVREL</sequence>
<dbReference type="Proteomes" id="UP000028524">
    <property type="component" value="Unassembled WGS sequence"/>
</dbReference>
<dbReference type="GO" id="GO:0120147">
    <property type="term" value="F:formylglycine-generating oxidase activity"/>
    <property type="evidence" value="ECO:0007669"/>
    <property type="project" value="TreeGrafter"/>
</dbReference>
<dbReference type="PANTHER" id="PTHR23150:SF19">
    <property type="entry name" value="FORMYLGLYCINE-GENERATING ENZYME"/>
    <property type="match status" value="1"/>
</dbReference>
<evidence type="ECO:0000259" key="2">
    <source>
        <dbReference type="Pfam" id="PF03781"/>
    </source>
</evidence>
<protein>
    <recommendedName>
        <fullName evidence="2">Sulfatase-modifying factor enzyme-like domain-containing protein</fullName>
    </recommendedName>
</protein>
<dbReference type="HOGENOM" id="CLU_012431_2_3_1"/>
<keyword evidence="4" id="KW-1185">Reference proteome</keyword>
<organism evidence="3 4">
    <name type="scientific">Stachybotrys chlorohalonatus (strain IBT 40285)</name>
    <dbReference type="NCBI Taxonomy" id="1283841"/>
    <lineage>
        <taxon>Eukaryota</taxon>
        <taxon>Fungi</taxon>
        <taxon>Dikarya</taxon>
        <taxon>Ascomycota</taxon>
        <taxon>Pezizomycotina</taxon>
        <taxon>Sordariomycetes</taxon>
        <taxon>Hypocreomycetidae</taxon>
        <taxon>Hypocreales</taxon>
        <taxon>Stachybotryaceae</taxon>
        <taxon>Stachybotrys</taxon>
    </lineage>
</organism>
<dbReference type="STRING" id="1283841.A0A084QWW2"/>
<reference evidence="3 4" key="1">
    <citation type="journal article" date="2014" name="BMC Genomics">
        <title>Comparative genome sequencing reveals chemotype-specific gene clusters in the toxigenic black mold Stachybotrys.</title>
        <authorList>
            <person name="Semeiks J."/>
            <person name="Borek D."/>
            <person name="Otwinowski Z."/>
            <person name="Grishin N.V."/>
        </authorList>
    </citation>
    <scope>NUCLEOTIDE SEQUENCE [LARGE SCALE GENOMIC DNA]</scope>
    <source>
        <strain evidence="3 4">IBT 40285</strain>
    </source>
</reference>
<evidence type="ECO:0000313" key="4">
    <source>
        <dbReference type="Proteomes" id="UP000028524"/>
    </source>
</evidence>
<dbReference type="PANTHER" id="PTHR23150">
    <property type="entry name" value="SULFATASE MODIFYING FACTOR 1, 2"/>
    <property type="match status" value="1"/>
</dbReference>
<dbReference type="EMBL" id="KL659869">
    <property type="protein sequence ID" value="KFA68447.1"/>
    <property type="molecule type" value="Genomic_DNA"/>
</dbReference>
<dbReference type="SUPFAM" id="SSF56436">
    <property type="entry name" value="C-type lectin-like"/>
    <property type="match status" value="1"/>
</dbReference>
<dbReference type="InterPro" id="IPR042095">
    <property type="entry name" value="SUMF_sf"/>
</dbReference>
<dbReference type="InterPro" id="IPR005532">
    <property type="entry name" value="SUMF_dom"/>
</dbReference>
<dbReference type="InParanoid" id="A0A084QWW2"/>
<dbReference type="OrthoDB" id="659at2759"/>